<reference evidence="4" key="1">
    <citation type="submission" date="2016-06" db="UniProtKB">
        <authorList>
            <consortium name="WormBaseParasite"/>
        </authorList>
    </citation>
    <scope>IDENTIFICATION</scope>
</reference>
<accession>A0A183E889</accession>
<name>A0A183E889_9BILA</name>
<organism evidence="4">
    <name type="scientific">Gongylonema pulchrum</name>
    <dbReference type="NCBI Taxonomy" id="637853"/>
    <lineage>
        <taxon>Eukaryota</taxon>
        <taxon>Metazoa</taxon>
        <taxon>Ecdysozoa</taxon>
        <taxon>Nematoda</taxon>
        <taxon>Chromadorea</taxon>
        <taxon>Rhabditida</taxon>
        <taxon>Spirurina</taxon>
        <taxon>Spiruromorpha</taxon>
        <taxon>Spiruroidea</taxon>
        <taxon>Gongylonematidae</taxon>
        <taxon>Gongylonema</taxon>
    </lineage>
</organism>
<sequence length="118" mass="13612">MESIVDAILFSFIDPPNVKITCPRWLKVCFGTRSKEILQKFLLQKIRITKISSVLFPILLCFSSFSLFSSLLHIFSSTFNICKIEQSTVTRLFRSIKSYTFLCSITIGLYQCDDCDFD</sequence>
<keyword evidence="1" id="KW-1133">Transmembrane helix</keyword>
<dbReference type="EMBL" id="UYRT01084819">
    <property type="protein sequence ID" value="VDN29323.1"/>
    <property type="molecule type" value="Genomic_DNA"/>
</dbReference>
<keyword evidence="1" id="KW-0472">Membrane</keyword>
<evidence type="ECO:0000313" key="4">
    <source>
        <dbReference type="WBParaSite" id="GPUH_0001720201-mRNA-1"/>
    </source>
</evidence>
<gene>
    <name evidence="2" type="ORF">GPUH_LOCUS17179</name>
</gene>
<feature type="transmembrane region" description="Helical" evidence="1">
    <location>
        <begin position="54"/>
        <end position="75"/>
    </location>
</feature>
<protein>
    <submittedName>
        <fullName evidence="2 4">Uncharacterized protein</fullName>
    </submittedName>
</protein>
<keyword evidence="1" id="KW-0812">Transmembrane</keyword>
<dbReference type="Proteomes" id="UP000271098">
    <property type="component" value="Unassembled WGS sequence"/>
</dbReference>
<evidence type="ECO:0000313" key="3">
    <source>
        <dbReference type="Proteomes" id="UP000271098"/>
    </source>
</evidence>
<dbReference type="WBParaSite" id="GPUH_0001720201-mRNA-1">
    <property type="protein sequence ID" value="GPUH_0001720201-mRNA-1"/>
    <property type="gene ID" value="GPUH_0001720201"/>
</dbReference>
<dbReference type="AlphaFoldDB" id="A0A183E889"/>
<evidence type="ECO:0000313" key="2">
    <source>
        <dbReference type="EMBL" id="VDN29323.1"/>
    </source>
</evidence>
<proteinExistence type="predicted"/>
<keyword evidence="3" id="KW-1185">Reference proteome</keyword>
<reference evidence="2 3" key="2">
    <citation type="submission" date="2018-11" db="EMBL/GenBank/DDBJ databases">
        <authorList>
            <consortium name="Pathogen Informatics"/>
        </authorList>
    </citation>
    <scope>NUCLEOTIDE SEQUENCE [LARGE SCALE GENOMIC DNA]</scope>
</reference>
<evidence type="ECO:0000256" key="1">
    <source>
        <dbReference type="SAM" id="Phobius"/>
    </source>
</evidence>